<name>A0A346AWV2_9FIRM</name>
<dbReference type="InterPro" id="IPR010056">
    <property type="entry name" value="Phage_rep_org__N"/>
</dbReference>
<dbReference type="Proteomes" id="UP000254337">
    <property type="component" value="Chromosome"/>
</dbReference>
<dbReference type="AlphaFoldDB" id="A0A346AWV2"/>
<feature type="region of interest" description="Disordered" evidence="1">
    <location>
        <begin position="133"/>
        <end position="157"/>
    </location>
</feature>
<dbReference type="Pfam" id="PF09681">
    <property type="entry name" value="Phage_rep_org_N"/>
    <property type="match status" value="1"/>
</dbReference>
<evidence type="ECO:0000313" key="4">
    <source>
        <dbReference type="Proteomes" id="UP000254337"/>
    </source>
</evidence>
<keyword evidence="4" id="KW-1185">Reference proteome</keyword>
<dbReference type="OrthoDB" id="9788567at2"/>
<evidence type="ECO:0000259" key="2">
    <source>
        <dbReference type="Pfam" id="PF09681"/>
    </source>
</evidence>
<reference evidence="3 4" key="1">
    <citation type="submission" date="2018-05" db="EMBL/GenBank/DDBJ databases">
        <title>Complete genome sequence of Megasphaera sp. AJH120T, isolated from the ceca of a chicken.</title>
        <authorList>
            <person name="Maki J."/>
            <person name="Looft T."/>
        </authorList>
    </citation>
    <scope>NUCLEOTIDE SEQUENCE [LARGE SCALE GENOMIC DNA]</scope>
    <source>
        <strain evidence="3 4">AJH120</strain>
    </source>
</reference>
<dbReference type="RefSeq" id="WP_107195955.1">
    <property type="nucleotide sequence ID" value="NZ_CALYAU010000003.1"/>
</dbReference>
<evidence type="ECO:0000313" key="3">
    <source>
        <dbReference type="EMBL" id="AXL20345.1"/>
    </source>
</evidence>
<gene>
    <name evidence="3" type="ORF">DKB62_01465</name>
</gene>
<dbReference type="KEGG" id="meg:DKB62_01465"/>
<sequence length="157" mass="18081">MSNKKYYFMKIKDDFLDRDDIKWLMSEPDGPQYVCLYLALCIRSLRHEGKLIQQVGNDEIPYDVHGLSRLTGMPPSVVEAGMHRLIRAQLVEILPPTEAMMTGAFYISHYESMVGSETDSAIRMRKMRQNRQAATRMQKMRSRKKEALPPGNAVKNT</sequence>
<feature type="domain" description="Phage replisome organiser N-terminal" evidence="2">
    <location>
        <begin position="8"/>
        <end position="132"/>
    </location>
</feature>
<evidence type="ECO:0000256" key="1">
    <source>
        <dbReference type="SAM" id="MobiDB-lite"/>
    </source>
</evidence>
<protein>
    <submittedName>
        <fullName evidence="3">Phage replisome organizer</fullName>
    </submittedName>
</protein>
<proteinExistence type="predicted"/>
<dbReference type="EMBL" id="CP029462">
    <property type="protein sequence ID" value="AXL20345.1"/>
    <property type="molecule type" value="Genomic_DNA"/>
</dbReference>
<accession>A0A346AWV2</accession>
<organism evidence="3 4">
    <name type="scientific">Megasphaera stantonii</name>
    <dbReference type="NCBI Taxonomy" id="2144175"/>
    <lineage>
        <taxon>Bacteria</taxon>
        <taxon>Bacillati</taxon>
        <taxon>Bacillota</taxon>
        <taxon>Negativicutes</taxon>
        <taxon>Veillonellales</taxon>
        <taxon>Veillonellaceae</taxon>
        <taxon>Megasphaera</taxon>
    </lineage>
</organism>